<dbReference type="Pfam" id="PF00403">
    <property type="entry name" value="HMA"/>
    <property type="match status" value="2"/>
</dbReference>
<evidence type="ECO:0000256" key="20">
    <source>
        <dbReference type="RuleBase" id="RU362081"/>
    </source>
</evidence>
<dbReference type="PANTHER" id="PTHR43520:SF8">
    <property type="entry name" value="P-TYPE CU(+) TRANSPORTER"/>
    <property type="match status" value="1"/>
</dbReference>
<dbReference type="InterPro" id="IPR017969">
    <property type="entry name" value="Heavy-metal-associated_CS"/>
</dbReference>
<dbReference type="InterPro" id="IPR006122">
    <property type="entry name" value="HMA_Cu_ion-bd"/>
</dbReference>
<feature type="transmembrane region" description="Helical" evidence="20">
    <location>
        <begin position="456"/>
        <end position="478"/>
    </location>
</feature>
<keyword evidence="14" id="KW-1278">Translocase</keyword>
<evidence type="ECO:0000256" key="3">
    <source>
        <dbReference type="ARBA" id="ARBA00012517"/>
    </source>
</evidence>
<dbReference type="PROSITE" id="PS50846">
    <property type="entry name" value="HMA_2"/>
    <property type="match status" value="2"/>
</dbReference>
<keyword evidence="7 20" id="KW-0812">Transmembrane</keyword>
<dbReference type="CDD" id="cd02094">
    <property type="entry name" value="P-type_ATPase_Cu-like"/>
    <property type="match status" value="1"/>
</dbReference>
<dbReference type="SFLD" id="SFLDG00002">
    <property type="entry name" value="C1.7:_P-type_atpase_like"/>
    <property type="match status" value="1"/>
</dbReference>
<dbReference type="SFLD" id="SFLDF00027">
    <property type="entry name" value="p-type_atpase"/>
    <property type="match status" value="1"/>
</dbReference>
<evidence type="ECO:0000256" key="15">
    <source>
        <dbReference type="ARBA" id="ARBA00022989"/>
    </source>
</evidence>
<dbReference type="GO" id="GO:0005886">
    <property type="term" value="C:plasma membrane"/>
    <property type="evidence" value="ECO:0007669"/>
    <property type="project" value="UniProtKB-SubCell"/>
</dbReference>
<dbReference type="SUPFAM" id="SSF81665">
    <property type="entry name" value="Calcium ATPase, transmembrane domain M"/>
    <property type="match status" value="1"/>
</dbReference>
<accession>Q2PXY2</accession>
<evidence type="ECO:0000256" key="9">
    <source>
        <dbReference type="ARBA" id="ARBA00022737"/>
    </source>
</evidence>
<dbReference type="GO" id="GO:0043682">
    <property type="term" value="F:P-type divalent copper transporter activity"/>
    <property type="evidence" value="ECO:0007669"/>
    <property type="project" value="TreeGrafter"/>
</dbReference>
<keyword evidence="4" id="KW-0813">Transport</keyword>
<dbReference type="EC" id="7.2.2.8" evidence="3"/>
<evidence type="ECO:0000256" key="5">
    <source>
        <dbReference type="ARBA" id="ARBA00022475"/>
    </source>
</evidence>
<dbReference type="SUPFAM" id="SSF56784">
    <property type="entry name" value="HAD-like"/>
    <property type="match status" value="1"/>
</dbReference>
<dbReference type="NCBIfam" id="TIGR01525">
    <property type="entry name" value="ATPase-IB_hvy"/>
    <property type="match status" value="1"/>
</dbReference>
<sequence length="826" mass="87126">MDVPGITCGHCVATIQREVAEVAGVASVSAEQVSKRVTISWDPDTTDWVAIEATMKEINFAGGIASPMAHAREVTIPVTGMTCANCVATVERTLRKTAGIDEAVVNYATERATIRFDKDSITVEEMAAAIERVGYGVVLAEPGADLESAESIARSAEISEQTIKFATGVFFAAPLFSLSMARDFSLLGAWVHEPWVNWLMFAMAAPVQFYVGWDYYMGALKSLRNRAANMDVLVAMGSSVAFGYSVVIVVLLSQGSTAAGEHVYFETAALIITLIKLGKLLEVRAKGEAGSAIQELMSLRPSTAHRVNPESSETAGDLETDVAIDDVRVGDILLVRPGERVPVDGFIVSGSSTLDESMLTGESLPVEKGVDSPVTGATVNRTGAFQMKATRVGTDTALAQVVRMVREAQGSKAPIQRLADRVASMFVPVVVAIATLTLVVWWVGIGAGATEAIIRFVAVLVIACPCALGLATPTAVMAGTGRAARRGILFRSSEALERARDVRVVVMDKTGTLTRGEPAVLDVIANGDKDELLQLAGAAERHSEHPLAEAIVREAKARELDLAEPTGFQAILGRGVRAGVDGKAVLVGTRAFIDAELGIDLDATRWPGEASRVEGRAQTPLWVSIDGQVSGLIGVADAVREGSAEAVRALKSSGVRVVMLTGDNAHVARHIAAEVGIDDVRAEVLPAQKAEVVAEIMASCDGAVAMVGDGINDAPALARADVGIAIGTGTDVAMETADVVLMRGDLRSVPEALALSRQTMATIEQNLFWAFFYNAALIPVAAGALYSLTFLPMMVRSLHPILAALAMAFSSVTVVANSLRLRNARI</sequence>
<protein>
    <recommendedName>
        <fullName evidence="3">P-type Cu(+) transporter</fullName>
        <ecNumber evidence="3">7.2.2.8</ecNumber>
    </recommendedName>
</protein>
<dbReference type="PROSITE" id="PS01047">
    <property type="entry name" value="HMA_1"/>
    <property type="match status" value="1"/>
</dbReference>
<evidence type="ECO:0000256" key="12">
    <source>
        <dbReference type="ARBA" id="ARBA00022840"/>
    </source>
</evidence>
<evidence type="ECO:0000256" key="16">
    <source>
        <dbReference type="ARBA" id="ARBA00023008"/>
    </source>
</evidence>
<dbReference type="PRINTS" id="PR00942">
    <property type="entry name" value="CUATPASEI"/>
</dbReference>
<dbReference type="NCBIfam" id="TIGR00003">
    <property type="entry name" value="copper ion binding protein"/>
    <property type="match status" value="2"/>
</dbReference>
<dbReference type="PROSITE" id="PS00154">
    <property type="entry name" value="ATPASE_E1_E2"/>
    <property type="match status" value="1"/>
</dbReference>
<dbReference type="Pfam" id="PF00702">
    <property type="entry name" value="Hydrolase"/>
    <property type="match status" value="1"/>
</dbReference>
<dbReference type="InterPro" id="IPR001757">
    <property type="entry name" value="P_typ_ATPase"/>
</dbReference>
<evidence type="ECO:0000256" key="11">
    <source>
        <dbReference type="ARBA" id="ARBA00022796"/>
    </source>
</evidence>
<dbReference type="Gene3D" id="3.40.1110.10">
    <property type="entry name" value="Calcium-transporting ATPase, cytoplasmic domain N"/>
    <property type="match status" value="1"/>
</dbReference>
<keyword evidence="18 20" id="KW-0472">Membrane</keyword>
<dbReference type="GO" id="GO:0140581">
    <property type="term" value="F:P-type monovalent copper transporter activity"/>
    <property type="evidence" value="ECO:0007669"/>
    <property type="project" value="UniProtKB-EC"/>
</dbReference>
<dbReference type="NCBIfam" id="TIGR01494">
    <property type="entry name" value="ATPase_P-type"/>
    <property type="match status" value="1"/>
</dbReference>
<dbReference type="PANTHER" id="PTHR43520">
    <property type="entry name" value="ATP7, ISOFORM B"/>
    <property type="match status" value="1"/>
</dbReference>
<keyword evidence="5 20" id="KW-1003">Cell membrane</keyword>
<evidence type="ECO:0000313" key="22">
    <source>
        <dbReference type="EMBL" id="ABC25445.1"/>
    </source>
</evidence>
<keyword evidence="13" id="KW-0460">Magnesium</keyword>
<feature type="transmembrane region" description="Helical" evidence="20">
    <location>
        <begin position="195"/>
        <end position="216"/>
    </location>
</feature>
<dbReference type="FunFam" id="3.40.50.1000:FF:000144">
    <property type="entry name" value="copper-transporting ATPase 1 isoform X2"/>
    <property type="match status" value="1"/>
</dbReference>
<dbReference type="GO" id="GO:0005524">
    <property type="term" value="F:ATP binding"/>
    <property type="evidence" value="ECO:0007669"/>
    <property type="project" value="UniProtKB-UniRule"/>
</dbReference>
<feature type="transmembrane region" description="Helical" evidence="20">
    <location>
        <begin position="228"/>
        <end position="251"/>
    </location>
</feature>
<evidence type="ECO:0000256" key="8">
    <source>
        <dbReference type="ARBA" id="ARBA00022723"/>
    </source>
</evidence>
<dbReference type="InterPro" id="IPR023299">
    <property type="entry name" value="ATPase_P-typ_cyto_dom_N"/>
</dbReference>
<dbReference type="Pfam" id="PF00122">
    <property type="entry name" value="E1-E2_ATPase"/>
    <property type="match status" value="1"/>
</dbReference>
<dbReference type="Gene3D" id="3.30.70.100">
    <property type="match status" value="2"/>
</dbReference>
<evidence type="ECO:0000256" key="10">
    <source>
        <dbReference type="ARBA" id="ARBA00022741"/>
    </source>
</evidence>
<dbReference type="GO" id="GO:0055070">
    <property type="term" value="P:copper ion homeostasis"/>
    <property type="evidence" value="ECO:0007669"/>
    <property type="project" value="TreeGrafter"/>
</dbReference>
<proteinExistence type="inferred from homology"/>
<dbReference type="NCBIfam" id="TIGR01511">
    <property type="entry name" value="ATPase-IB1_Cu"/>
    <property type="match status" value="1"/>
</dbReference>
<reference evidence="22" key="1">
    <citation type="journal article" date="2006" name="Appl. Environ. Microbiol.">
        <title>Comparative genomics of DNA fragments from six Antarctic marine planktonic bacteria.</title>
        <authorList>
            <person name="Grzymski J.J."/>
            <person name="Carter B.J."/>
            <person name="DeLong E.F."/>
            <person name="Feldman R.A."/>
            <person name="Ghadiri A."/>
            <person name="Murray A.E."/>
        </authorList>
    </citation>
    <scope>NUCLEOTIDE SEQUENCE</scope>
</reference>
<evidence type="ECO:0000256" key="14">
    <source>
        <dbReference type="ARBA" id="ARBA00022967"/>
    </source>
</evidence>
<comment type="subcellular location">
    <subcellularLocation>
        <location evidence="1">Cell membrane</location>
        <topology evidence="1">Multi-pass membrane protein</topology>
    </subcellularLocation>
</comment>
<dbReference type="InterPro" id="IPR027256">
    <property type="entry name" value="P-typ_ATPase_IB"/>
</dbReference>
<evidence type="ECO:0000259" key="21">
    <source>
        <dbReference type="PROSITE" id="PS50846"/>
    </source>
</evidence>
<dbReference type="EMBL" id="DQ295242">
    <property type="protein sequence ID" value="ABC25445.1"/>
    <property type="molecule type" value="Genomic_DNA"/>
</dbReference>
<feature type="transmembrane region" description="Helical" evidence="20">
    <location>
        <begin position="422"/>
        <end position="444"/>
    </location>
</feature>
<dbReference type="InterPro" id="IPR006121">
    <property type="entry name" value="HMA_dom"/>
</dbReference>
<keyword evidence="10 20" id="KW-0547">Nucleotide-binding</keyword>
<name>Q2PXY2_9BACT</name>
<evidence type="ECO:0000256" key="17">
    <source>
        <dbReference type="ARBA" id="ARBA00023065"/>
    </source>
</evidence>
<dbReference type="InterPro" id="IPR008250">
    <property type="entry name" value="ATPase_P-typ_transduc_dom_A_sf"/>
</dbReference>
<feature type="domain" description="HMA" evidence="21">
    <location>
        <begin position="1"/>
        <end position="66"/>
    </location>
</feature>
<dbReference type="Gene3D" id="3.40.50.1000">
    <property type="entry name" value="HAD superfamily/HAD-like"/>
    <property type="match status" value="1"/>
</dbReference>
<dbReference type="GO" id="GO:0016887">
    <property type="term" value="F:ATP hydrolysis activity"/>
    <property type="evidence" value="ECO:0007669"/>
    <property type="project" value="InterPro"/>
</dbReference>
<dbReference type="InterPro" id="IPR059000">
    <property type="entry name" value="ATPase_P-type_domA"/>
</dbReference>
<dbReference type="FunFam" id="2.70.150.10:FF:000002">
    <property type="entry name" value="Copper-transporting ATPase 1, putative"/>
    <property type="match status" value="1"/>
</dbReference>
<evidence type="ECO:0000256" key="4">
    <source>
        <dbReference type="ARBA" id="ARBA00022448"/>
    </source>
</evidence>
<feature type="domain" description="HMA" evidence="21">
    <location>
        <begin position="72"/>
        <end position="138"/>
    </location>
</feature>
<evidence type="ECO:0000256" key="6">
    <source>
        <dbReference type="ARBA" id="ARBA00022553"/>
    </source>
</evidence>
<evidence type="ECO:0000256" key="1">
    <source>
        <dbReference type="ARBA" id="ARBA00004651"/>
    </source>
</evidence>
<dbReference type="AlphaFoldDB" id="Q2PXY2"/>
<feature type="transmembrane region" description="Helical" evidence="20">
    <location>
        <begin position="767"/>
        <end position="786"/>
    </location>
</feature>
<dbReference type="FunFam" id="3.30.70.100:FF:000005">
    <property type="entry name" value="Copper-exporting P-type ATPase A"/>
    <property type="match status" value="1"/>
</dbReference>
<comment type="similarity">
    <text evidence="2 20">Belongs to the cation transport ATPase (P-type) (TC 3.A.3) family. Type IB subfamily.</text>
</comment>
<keyword evidence="15 20" id="KW-1133">Transmembrane helix</keyword>
<dbReference type="Gene3D" id="2.70.150.10">
    <property type="entry name" value="Calcium-transporting ATPase, cytoplasmic transduction domain A"/>
    <property type="match status" value="1"/>
</dbReference>
<dbReference type="GO" id="GO:0005507">
    <property type="term" value="F:copper ion binding"/>
    <property type="evidence" value="ECO:0007669"/>
    <property type="project" value="InterPro"/>
</dbReference>
<keyword evidence="16" id="KW-0186">Copper</keyword>
<keyword evidence="17" id="KW-0406">Ion transport</keyword>
<keyword evidence="8 20" id="KW-0479">Metal-binding</keyword>
<dbReference type="InterPro" id="IPR023298">
    <property type="entry name" value="ATPase_P-typ_TM_dom_sf"/>
</dbReference>
<keyword evidence="11" id="KW-0187">Copper transport</keyword>
<evidence type="ECO:0000256" key="18">
    <source>
        <dbReference type="ARBA" id="ARBA00023136"/>
    </source>
</evidence>
<dbReference type="InterPro" id="IPR036412">
    <property type="entry name" value="HAD-like_sf"/>
</dbReference>
<dbReference type="InterPro" id="IPR018303">
    <property type="entry name" value="ATPase_P-typ_P_site"/>
</dbReference>
<keyword evidence="6" id="KW-0597">Phosphoprotein</keyword>
<organism evidence="22">
    <name type="scientific">uncultured marine bacterium Ant4D5</name>
    <dbReference type="NCBI Taxonomy" id="360428"/>
    <lineage>
        <taxon>Bacteria</taxon>
        <taxon>environmental samples</taxon>
    </lineage>
</organism>
<comment type="catalytic activity">
    <reaction evidence="19">
        <text>Cu(+)(in) + ATP + H2O = Cu(+)(out) + ADP + phosphate + H(+)</text>
        <dbReference type="Rhea" id="RHEA:25792"/>
        <dbReference type="ChEBI" id="CHEBI:15377"/>
        <dbReference type="ChEBI" id="CHEBI:15378"/>
        <dbReference type="ChEBI" id="CHEBI:30616"/>
        <dbReference type="ChEBI" id="CHEBI:43474"/>
        <dbReference type="ChEBI" id="CHEBI:49552"/>
        <dbReference type="ChEBI" id="CHEBI:456216"/>
        <dbReference type="EC" id="7.2.2.8"/>
    </reaction>
</comment>
<dbReference type="PRINTS" id="PR00119">
    <property type="entry name" value="CATATPASE"/>
</dbReference>
<dbReference type="InterPro" id="IPR044492">
    <property type="entry name" value="P_typ_ATPase_HD_dom"/>
</dbReference>
<dbReference type="InterPro" id="IPR036163">
    <property type="entry name" value="HMA_dom_sf"/>
</dbReference>
<evidence type="ECO:0000256" key="2">
    <source>
        <dbReference type="ARBA" id="ARBA00006024"/>
    </source>
</evidence>
<keyword evidence="9" id="KW-0677">Repeat</keyword>
<dbReference type="SFLD" id="SFLDS00003">
    <property type="entry name" value="Haloacid_Dehalogenase"/>
    <property type="match status" value="1"/>
</dbReference>
<evidence type="ECO:0000256" key="7">
    <source>
        <dbReference type="ARBA" id="ARBA00022692"/>
    </source>
</evidence>
<feature type="transmembrane region" description="Helical" evidence="20">
    <location>
        <begin position="798"/>
        <end position="819"/>
    </location>
</feature>
<evidence type="ECO:0000256" key="19">
    <source>
        <dbReference type="ARBA" id="ARBA00049289"/>
    </source>
</evidence>
<dbReference type="SUPFAM" id="SSF81653">
    <property type="entry name" value="Calcium ATPase, transduction domain A"/>
    <property type="match status" value="1"/>
</dbReference>
<dbReference type="PRINTS" id="PR00943">
    <property type="entry name" value="CUATPASE"/>
</dbReference>
<dbReference type="CDD" id="cd00371">
    <property type="entry name" value="HMA"/>
    <property type="match status" value="2"/>
</dbReference>
<evidence type="ECO:0000256" key="13">
    <source>
        <dbReference type="ARBA" id="ARBA00022842"/>
    </source>
</evidence>
<keyword evidence="12 20" id="KW-0067">ATP-binding</keyword>
<dbReference type="InterPro" id="IPR023214">
    <property type="entry name" value="HAD_sf"/>
</dbReference>
<dbReference type="SUPFAM" id="SSF55008">
    <property type="entry name" value="HMA, heavy metal-associated domain"/>
    <property type="match status" value="2"/>
</dbReference>